<evidence type="ECO:0000256" key="1">
    <source>
        <dbReference type="ARBA" id="ARBA00001938"/>
    </source>
</evidence>
<dbReference type="InterPro" id="IPR003016">
    <property type="entry name" value="2-oxoA_DH_lipoyl-BS"/>
</dbReference>
<protein>
    <submittedName>
        <fullName evidence="5">Pyruvate dehydrogenase</fullName>
    </submittedName>
</protein>
<dbReference type="GO" id="GO:0045254">
    <property type="term" value="C:pyruvate dehydrogenase complex"/>
    <property type="evidence" value="ECO:0007669"/>
    <property type="project" value="InterPro"/>
</dbReference>
<comment type="cofactor">
    <cofactor evidence="1">
        <name>(R)-lipoate</name>
        <dbReference type="ChEBI" id="CHEBI:83088"/>
    </cofactor>
</comment>
<feature type="domain" description="Lipoyl-binding" evidence="4">
    <location>
        <begin position="115"/>
        <end position="190"/>
    </location>
</feature>
<dbReference type="InterPro" id="IPR000089">
    <property type="entry name" value="Biotin_lipoyl"/>
</dbReference>
<dbReference type="GO" id="GO:0006086">
    <property type="term" value="P:pyruvate decarboxylation to acetyl-CoA"/>
    <property type="evidence" value="ECO:0007669"/>
    <property type="project" value="InterPro"/>
</dbReference>
<dbReference type="PANTHER" id="PTHR23151:SF90">
    <property type="entry name" value="DIHYDROLIPOYLLYSINE-RESIDUE ACETYLTRANSFERASE COMPONENT OF PYRUVATE DEHYDROGENASE COMPLEX, MITOCHONDRIAL-RELATED"/>
    <property type="match status" value="1"/>
</dbReference>
<feature type="region of interest" description="Disordered" evidence="3">
    <location>
        <begin position="83"/>
        <end position="106"/>
    </location>
</feature>
<name>A0A365UD59_9RHOB</name>
<keyword evidence="2" id="KW-0450">Lipoyl</keyword>
<dbReference type="CDD" id="cd06849">
    <property type="entry name" value="lipoyl_domain"/>
    <property type="match status" value="2"/>
</dbReference>
<dbReference type="PROSITE" id="PS50968">
    <property type="entry name" value="BIOTINYL_LIPOYL"/>
    <property type="match status" value="2"/>
</dbReference>
<dbReference type="PANTHER" id="PTHR23151">
    <property type="entry name" value="DIHYDROLIPOAMIDE ACETYL/SUCCINYL-TRANSFERASE-RELATED"/>
    <property type="match status" value="1"/>
</dbReference>
<gene>
    <name evidence="5" type="ORF">DRV85_00605</name>
</gene>
<dbReference type="RefSeq" id="WP_113287492.1">
    <property type="nucleotide sequence ID" value="NZ_QNTQ01000001.1"/>
</dbReference>
<dbReference type="InterPro" id="IPR045257">
    <property type="entry name" value="E2/Pdx1"/>
</dbReference>
<dbReference type="PROSITE" id="PS00189">
    <property type="entry name" value="LIPOYL"/>
    <property type="match status" value="2"/>
</dbReference>
<dbReference type="OrthoDB" id="9804723at2"/>
<comment type="caution">
    <text evidence="5">The sequence shown here is derived from an EMBL/GenBank/DDBJ whole genome shotgun (WGS) entry which is preliminary data.</text>
</comment>
<dbReference type="GO" id="GO:0016746">
    <property type="term" value="F:acyltransferase activity"/>
    <property type="evidence" value="ECO:0007669"/>
    <property type="project" value="InterPro"/>
</dbReference>
<dbReference type="InterPro" id="IPR011053">
    <property type="entry name" value="Single_hybrid_motif"/>
</dbReference>
<evidence type="ECO:0000259" key="4">
    <source>
        <dbReference type="PROSITE" id="PS50968"/>
    </source>
</evidence>
<dbReference type="EMBL" id="QNTQ01000001">
    <property type="protein sequence ID" value="RBI87468.1"/>
    <property type="molecule type" value="Genomic_DNA"/>
</dbReference>
<dbReference type="Gene3D" id="2.40.50.100">
    <property type="match status" value="2"/>
</dbReference>
<dbReference type="AlphaFoldDB" id="A0A365UD59"/>
<feature type="domain" description="Lipoyl-binding" evidence="4">
    <location>
        <begin position="2"/>
        <end position="80"/>
    </location>
</feature>
<organism evidence="5 6">
    <name type="scientific">Rhodosalinus halophilus</name>
    <dbReference type="NCBI Taxonomy" id="2259333"/>
    <lineage>
        <taxon>Bacteria</taxon>
        <taxon>Pseudomonadati</taxon>
        <taxon>Pseudomonadota</taxon>
        <taxon>Alphaproteobacteria</taxon>
        <taxon>Rhodobacterales</taxon>
        <taxon>Paracoccaceae</taxon>
        <taxon>Rhodosalinus</taxon>
    </lineage>
</organism>
<sequence length="454" mass="45808">MPHEVIMPALGMAQDSGLIVAWLKSPGDAVKAGDALMEVETDKATMEVEAAHDGFLADVRAAEGETVPVGRIVALIAETADGADEAPAPAARAGDAPDAAAEAAEPDGEAALPEGHQVIMPALGMAQDSGIVVAWHKEPGEAVAEGDALLEVETDKATMEVEADRAGYLAAILAEERDDVPVGQVIAVISAEAPATPVRRAMAAAPTPARPEAAPARPEPDKTAERPPIPAPRPAEVSTATAPAGRILASPKARRLAAEEGLDLARLAAAGYPQPFHVADLETLRALPKSAAPAAAAAGGEVGVISAEIDAAAYDDFQAWLASVTDTPPDGPRLLAAFAAGAMRAARGAEGKLTIAAGALGAPAAMDDPDLAPLSAAPAPSEAPPALILRDLTGTALTAVKPAAAHVPRLTVTRRGDTLALHLAHDAAALPEEAALALVAGLAGRLSEPLRHLL</sequence>
<dbReference type="Gene3D" id="4.10.320.10">
    <property type="entry name" value="E3-binding domain"/>
    <property type="match status" value="1"/>
</dbReference>
<accession>A0A365UD59</accession>
<dbReference type="Pfam" id="PF00364">
    <property type="entry name" value="Biotin_lipoyl"/>
    <property type="match status" value="2"/>
</dbReference>
<feature type="region of interest" description="Disordered" evidence="3">
    <location>
        <begin position="197"/>
        <end position="244"/>
    </location>
</feature>
<evidence type="ECO:0000256" key="3">
    <source>
        <dbReference type="SAM" id="MobiDB-lite"/>
    </source>
</evidence>
<evidence type="ECO:0000256" key="2">
    <source>
        <dbReference type="ARBA" id="ARBA00022823"/>
    </source>
</evidence>
<dbReference type="Proteomes" id="UP000253370">
    <property type="component" value="Unassembled WGS sequence"/>
</dbReference>
<feature type="compositionally biased region" description="Low complexity" evidence="3">
    <location>
        <begin position="197"/>
        <end position="216"/>
    </location>
</feature>
<dbReference type="InterPro" id="IPR036625">
    <property type="entry name" value="E3-bd_dom_sf"/>
</dbReference>
<evidence type="ECO:0000313" key="5">
    <source>
        <dbReference type="EMBL" id="RBI87468.1"/>
    </source>
</evidence>
<reference evidence="5 6" key="1">
    <citation type="submission" date="2018-07" db="EMBL/GenBank/DDBJ databases">
        <title>Rhodosalinus sp. strain E84T genomic sequence and assembly.</title>
        <authorList>
            <person name="Liu Z.-W."/>
            <person name="Lu D.-C."/>
        </authorList>
    </citation>
    <scope>NUCLEOTIDE SEQUENCE [LARGE SCALE GENOMIC DNA]</scope>
    <source>
        <strain evidence="5 6">E84</strain>
    </source>
</reference>
<keyword evidence="5" id="KW-0670">Pyruvate</keyword>
<evidence type="ECO:0000313" key="6">
    <source>
        <dbReference type="Proteomes" id="UP000253370"/>
    </source>
</evidence>
<dbReference type="SUPFAM" id="SSF51230">
    <property type="entry name" value="Single hybrid motif"/>
    <property type="match status" value="2"/>
</dbReference>
<keyword evidence="6" id="KW-1185">Reference proteome</keyword>
<proteinExistence type="predicted"/>